<dbReference type="EMBL" id="CP018082">
    <property type="protein sequence ID" value="APE37050.1"/>
    <property type="molecule type" value="Genomic_DNA"/>
</dbReference>
<dbReference type="PANTHER" id="PTHR43391:SF82">
    <property type="entry name" value="OXIDOREDUCTASE SADH-RELATED"/>
    <property type="match status" value="1"/>
</dbReference>
<accession>A0A1J0VYH3</accession>
<dbReference type="RefSeq" id="WP_071930225.1">
    <property type="nucleotide sequence ID" value="NZ_CP018082.1"/>
</dbReference>
<dbReference type="InterPro" id="IPR020904">
    <property type="entry name" value="Sc_DH/Rdtase_CS"/>
</dbReference>
<dbReference type="PROSITE" id="PS00061">
    <property type="entry name" value="ADH_SHORT"/>
    <property type="match status" value="1"/>
</dbReference>
<organism evidence="5 6">
    <name type="scientific">Nocardia mangyaensis</name>
    <dbReference type="NCBI Taxonomy" id="2213200"/>
    <lineage>
        <taxon>Bacteria</taxon>
        <taxon>Bacillati</taxon>
        <taxon>Actinomycetota</taxon>
        <taxon>Actinomycetes</taxon>
        <taxon>Mycobacteriales</taxon>
        <taxon>Nocardiaceae</taxon>
        <taxon>Nocardia</taxon>
    </lineage>
</organism>
<dbReference type="AlphaFoldDB" id="A0A1J0VYH3"/>
<evidence type="ECO:0000313" key="5">
    <source>
        <dbReference type="EMBL" id="APE37050.1"/>
    </source>
</evidence>
<protein>
    <submittedName>
        <fullName evidence="5">Acetoin dehydrogenase</fullName>
    </submittedName>
</protein>
<name>A0A1J0VYH3_9NOCA</name>
<dbReference type="GO" id="GO:0016491">
    <property type="term" value="F:oxidoreductase activity"/>
    <property type="evidence" value="ECO:0007669"/>
    <property type="project" value="UniProtKB-KW"/>
</dbReference>
<dbReference type="PRINTS" id="PR00080">
    <property type="entry name" value="SDRFAMILY"/>
</dbReference>
<dbReference type="Gene3D" id="3.40.50.720">
    <property type="entry name" value="NAD(P)-binding Rossmann-like Domain"/>
    <property type="match status" value="1"/>
</dbReference>
<dbReference type="Pfam" id="PF00106">
    <property type="entry name" value="adh_short"/>
    <property type="match status" value="1"/>
</dbReference>
<gene>
    <name evidence="5" type="ORF">BOX37_27465</name>
</gene>
<evidence type="ECO:0000313" key="6">
    <source>
        <dbReference type="Proteomes" id="UP000183810"/>
    </source>
</evidence>
<dbReference type="InterPro" id="IPR002347">
    <property type="entry name" value="SDR_fam"/>
</dbReference>
<dbReference type="KEGG" id="nsl:BOX37_27465"/>
<comment type="similarity">
    <text evidence="1 3">Belongs to the short-chain dehydrogenases/reductases (SDR) family.</text>
</comment>
<sequence length="285" mass="30750">MKYFRDRVISVTGGGSGIGRAVAIRLAGDGARLAIADIDAERAHETAAVCNSLGAECRPYELDVANRHAFQDYRNRVLADFGSISMVVNNAGVALGADVVDMEWIDFEWLMGINFWGVVNGTKLFLPDLIDSGDGHVVNVSSVFGLMAIPSQSAYNASKFAVRGFTEALRQEMRINRLPVGVTCVHPGGVRTNIVRDARGVGTIGDQKKIVAGFDRIALTTPEGAADSIIKGVRRNKPRVLIGPDALGFDFITRAVGPRYQDLNAPLARLGFAIGRRYGLVNYNI</sequence>
<evidence type="ECO:0000256" key="2">
    <source>
        <dbReference type="ARBA" id="ARBA00023002"/>
    </source>
</evidence>
<dbReference type="Proteomes" id="UP000183810">
    <property type="component" value="Chromosome"/>
</dbReference>
<dbReference type="PRINTS" id="PR00081">
    <property type="entry name" value="GDHRDH"/>
</dbReference>
<evidence type="ECO:0000256" key="1">
    <source>
        <dbReference type="ARBA" id="ARBA00006484"/>
    </source>
</evidence>
<keyword evidence="2" id="KW-0560">Oxidoreductase</keyword>
<dbReference type="SMART" id="SM00822">
    <property type="entry name" value="PKS_KR"/>
    <property type="match status" value="1"/>
</dbReference>
<dbReference type="InterPro" id="IPR057326">
    <property type="entry name" value="KR_dom"/>
</dbReference>
<dbReference type="CDD" id="cd05233">
    <property type="entry name" value="SDR_c"/>
    <property type="match status" value="1"/>
</dbReference>
<keyword evidence="6" id="KW-1185">Reference proteome</keyword>
<dbReference type="SUPFAM" id="SSF51735">
    <property type="entry name" value="NAD(P)-binding Rossmann-fold domains"/>
    <property type="match status" value="1"/>
</dbReference>
<proteinExistence type="inferred from homology"/>
<dbReference type="OrthoDB" id="4690547at2"/>
<dbReference type="PANTHER" id="PTHR43391">
    <property type="entry name" value="RETINOL DEHYDROGENASE-RELATED"/>
    <property type="match status" value="1"/>
</dbReference>
<dbReference type="InterPro" id="IPR036291">
    <property type="entry name" value="NAD(P)-bd_dom_sf"/>
</dbReference>
<evidence type="ECO:0000256" key="3">
    <source>
        <dbReference type="RuleBase" id="RU000363"/>
    </source>
</evidence>
<feature type="domain" description="Ketoreductase" evidence="4">
    <location>
        <begin position="7"/>
        <end position="198"/>
    </location>
</feature>
<reference evidence="5" key="1">
    <citation type="submission" date="2016-11" db="EMBL/GenBank/DDBJ databases">
        <authorList>
            <person name="Jaros S."/>
            <person name="Januszkiewicz K."/>
            <person name="Wedrychowicz H."/>
        </authorList>
    </citation>
    <scope>NUCLEOTIDE SEQUENCE [LARGE SCALE GENOMIC DNA]</scope>
    <source>
        <strain evidence="5">Y48</strain>
    </source>
</reference>
<evidence type="ECO:0000259" key="4">
    <source>
        <dbReference type="SMART" id="SM00822"/>
    </source>
</evidence>